<evidence type="ECO:0000313" key="15">
    <source>
        <dbReference type="EMBL" id="OOM76699.1"/>
    </source>
</evidence>
<comment type="caution">
    <text evidence="15">The sequence shown here is derived from an EMBL/GenBank/DDBJ whole genome shotgun (WGS) entry which is preliminary data.</text>
</comment>
<keyword evidence="6" id="KW-0808">Transferase</keyword>
<dbReference type="InterPro" id="IPR003352">
    <property type="entry name" value="PTS_EIIC"/>
</dbReference>
<keyword evidence="8 12" id="KW-0812">Transmembrane</keyword>
<dbReference type="RefSeq" id="WP_341425233.1">
    <property type="nucleotide sequence ID" value="NZ_LZZM01000167.1"/>
</dbReference>
<accession>A0A1S8TGE9</accession>
<dbReference type="SUPFAM" id="SSF51261">
    <property type="entry name" value="Duplicated hybrid motif"/>
    <property type="match status" value="1"/>
</dbReference>
<dbReference type="NCBIfam" id="TIGR00830">
    <property type="entry name" value="PTBA"/>
    <property type="match status" value="1"/>
</dbReference>
<dbReference type="AlphaFoldDB" id="A0A1S8TGE9"/>
<keyword evidence="4" id="KW-1003">Cell membrane</keyword>
<dbReference type="Proteomes" id="UP000190890">
    <property type="component" value="Unassembled WGS sequence"/>
</dbReference>
<evidence type="ECO:0000256" key="4">
    <source>
        <dbReference type="ARBA" id="ARBA00022475"/>
    </source>
</evidence>
<evidence type="ECO:0000256" key="9">
    <source>
        <dbReference type="ARBA" id="ARBA00022777"/>
    </source>
</evidence>
<keyword evidence="11 12" id="KW-0472">Membrane</keyword>
<organism evidence="15 16">
    <name type="scientific">Clostridium puniceum</name>
    <dbReference type="NCBI Taxonomy" id="29367"/>
    <lineage>
        <taxon>Bacteria</taxon>
        <taxon>Bacillati</taxon>
        <taxon>Bacillota</taxon>
        <taxon>Clostridia</taxon>
        <taxon>Eubacteriales</taxon>
        <taxon>Clostridiaceae</taxon>
        <taxon>Clostridium</taxon>
    </lineage>
</organism>
<reference evidence="15 16" key="1">
    <citation type="submission" date="2016-05" db="EMBL/GenBank/DDBJ databases">
        <title>Microbial solvent formation.</title>
        <authorList>
            <person name="Poehlein A."/>
            <person name="Montoya Solano J.D."/>
            <person name="Flitsch S."/>
            <person name="Krabben P."/>
            <person name="Duerre P."/>
            <person name="Daniel R."/>
        </authorList>
    </citation>
    <scope>NUCLEOTIDE SEQUENCE [LARGE SCALE GENOMIC DNA]</scope>
    <source>
        <strain evidence="15 16">DSM 2619</strain>
    </source>
</reference>
<evidence type="ECO:0000256" key="5">
    <source>
        <dbReference type="ARBA" id="ARBA00022597"/>
    </source>
</evidence>
<feature type="transmembrane region" description="Helical" evidence="12">
    <location>
        <begin position="12"/>
        <end position="35"/>
    </location>
</feature>
<evidence type="ECO:0000256" key="3">
    <source>
        <dbReference type="ARBA" id="ARBA00022448"/>
    </source>
</evidence>
<dbReference type="PROSITE" id="PS51103">
    <property type="entry name" value="PTS_EIIC_TYPE_1"/>
    <property type="match status" value="1"/>
</dbReference>
<feature type="transmembrane region" description="Helical" evidence="12">
    <location>
        <begin position="47"/>
        <end position="64"/>
    </location>
</feature>
<dbReference type="Pfam" id="PF02378">
    <property type="entry name" value="PTS_EIIC"/>
    <property type="match status" value="1"/>
</dbReference>
<dbReference type="InterPro" id="IPR001127">
    <property type="entry name" value="PTS_EIIA_1_perm"/>
</dbReference>
<name>A0A1S8TGE9_9CLOT</name>
<dbReference type="GO" id="GO:0016301">
    <property type="term" value="F:kinase activity"/>
    <property type="evidence" value="ECO:0007669"/>
    <property type="project" value="UniProtKB-KW"/>
</dbReference>
<evidence type="ECO:0000256" key="2">
    <source>
        <dbReference type="ARBA" id="ARBA00004651"/>
    </source>
</evidence>
<evidence type="ECO:0000256" key="8">
    <source>
        <dbReference type="ARBA" id="ARBA00022692"/>
    </source>
</evidence>
<feature type="transmembrane region" description="Helical" evidence="12">
    <location>
        <begin position="76"/>
        <end position="95"/>
    </location>
</feature>
<evidence type="ECO:0000256" key="12">
    <source>
        <dbReference type="SAM" id="Phobius"/>
    </source>
</evidence>
<dbReference type="InterPro" id="IPR011055">
    <property type="entry name" value="Dup_hybrid_motif"/>
</dbReference>
<keyword evidence="10 12" id="KW-1133">Transmembrane helix</keyword>
<feature type="domain" description="PTS EIIA type-1" evidence="13">
    <location>
        <begin position="213"/>
        <end position="317"/>
    </location>
</feature>
<keyword evidence="3" id="KW-0813">Transport</keyword>
<dbReference type="InterPro" id="IPR050890">
    <property type="entry name" value="PTS_EIIA_component"/>
</dbReference>
<feature type="domain" description="PTS EIIC type-1" evidence="14">
    <location>
        <begin position="6"/>
        <end position="343"/>
    </location>
</feature>
<evidence type="ECO:0000256" key="7">
    <source>
        <dbReference type="ARBA" id="ARBA00022683"/>
    </source>
</evidence>
<keyword evidence="9" id="KW-0418">Kinase</keyword>
<evidence type="ECO:0000259" key="14">
    <source>
        <dbReference type="PROSITE" id="PS51103"/>
    </source>
</evidence>
<evidence type="ECO:0000313" key="16">
    <source>
        <dbReference type="Proteomes" id="UP000190890"/>
    </source>
</evidence>
<evidence type="ECO:0000256" key="11">
    <source>
        <dbReference type="ARBA" id="ARBA00023136"/>
    </source>
</evidence>
<dbReference type="Gene3D" id="2.70.70.10">
    <property type="entry name" value="Glucose Permease (Domain IIA)"/>
    <property type="match status" value="1"/>
</dbReference>
<evidence type="ECO:0000256" key="10">
    <source>
        <dbReference type="ARBA" id="ARBA00022989"/>
    </source>
</evidence>
<dbReference type="PANTHER" id="PTHR45008:SF1">
    <property type="entry name" value="PTS SYSTEM GLUCOSE-SPECIFIC EIIA COMPONENT"/>
    <property type="match status" value="1"/>
</dbReference>
<feature type="transmembrane region" description="Helical" evidence="12">
    <location>
        <begin position="115"/>
        <end position="133"/>
    </location>
</feature>
<dbReference type="Pfam" id="PF00358">
    <property type="entry name" value="PTS_EIIA_1"/>
    <property type="match status" value="1"/>
</dbReference>
<dbReference type="GO" id="GO:0008982">
    <property type="term" value="F:protein-N(PI)-phosphohistidine-sugar phosphotransferase activity"/>
    <property type="evidence" value="ECO:0007669"/>
    <property type="project" value="InterPro"/>
</dbReference>
<dbReference type="PROSITE" id="PS00371">
    <property type="entry name" value="PTS_EIIA_TYPE_1_HIS"/>
    <property type="match status" value="1"/>
</dbReference>
<feature type="transmembrane region" description="Helical" evidence="12">
    <location>
        <begin position="145"/>
        <end position="171"/>
    </location>
</feature>
<comment type="subcellular location">
    <subcellularLocation>
        <location evidence="2">Cell membrane</location>
        <topology evidence="2">Multi-pass membrane protein</topology>
    </subcellularLocation>
    <subcellularLocation>
        <location evidence="1">Cytoplasm</location>
    </subcellularLocation>
</comment>
<dbReference type="InterPro" id="IPR013013">
    <property type="entry name" value="PTS_EIIC_1"/>
</dbReference>
<dbReference type="STRING" id="29367.CLPUN_26390"/>
<protein>
    <submittedName>
        <fullName evidence="15">PTS system beta-glucoside-specific EIIBCA component</fullName>
    </submittedName>
</protein>
<evidence type="ECO:0000256" key="6">
    <source>
        <dbReference type="ARBA" id="ARBA00022679"/>
    </source>
</evidence>
<dbReference type="GO" id="GO:0009401">
    <property type="term" value="P:phosphoenolpyruvate-dependent sugar phosphotransferase system"/>
    <property type="evidence" value="ECO:0007669"/>
    <property type="project" value="UniProtKB-KW"/>
</dbReference>
<keyword evidence="5" id="KW-0762">Sugar transport</keyword>
<evidence type="ECO:0000259" key="13">
    <source>
        <dbReference type="PROSITE" id="PS51093"/>
    </source>
</evidence>
<dbReference type="GO" id="GO:0005737">
    <property type="term" value="C:cytoplasm"/>
    <property type="evidence" value="ECO:0007669"/>
    <property type="project" value="UniProtKB-SubCell"/>
</dbReference>
<keyword evidence="16" id="KW-1185">Reference proteome</keyword>
<proteinExistence type="predicted"/>
<evidence type="ECO:0000256" key="1">
    <source>
        <dbReference type="ARBA" id="ARBA00004496"/>
    </source>
</evidence>
<keyword evidence="7" id="KW-0598">Phosphotransferase system</keyword>
<dbReference type="EMBL" id="LZZM01000167">
    <property type="protein sequence ID" value="OOM76699.1"/>
    <property type="molecule type" value="Genomic_DNA"/>
</dbReference>
<dbReference type="GO" id="GO:0005886">
    <property type="term" value="C:plasma membrane"/>
    <property type="evidence" value="ECO:0007669"/>
    <property type="project" value="UniProtKB-SubCell"/>
</dbReference>
<gene>
    <name evidence="15" type="primary">bglF_3</name>
    <name evidence="15" type="ORF">CLPUN_26390</name>
</gene>
<dbReference type="PROSITE" id="PS51093">
    <property type="entry name" value="PTS_EIIA_TYPE_1"/>
    <property type="match status" value="1"/>
</dbReference>
<dbReference type="FunFam" id="2.70.70.10:FF:000001">
    <property type="entry name" value="PTS system glucose-specific IIA component"/>
    <property type="match status" value="1"/>
</dbReference>
<dbReference type="PANTHER" id="PTHR45008">
    <property type="entry name" value="PTS SYSTEM GLUCOSE-SPECIFIC EIIA COMPONENT"/>
    <property type="match status" value="1"/>
</dbReference>
<sequence>MTRALDTIAGIFFPVVPALTGAGMLKAVMALAVAFGWLSPKSETYQFINYIGDTAFYFLPILLASSAAKKFKCNEYAAMAIGGVLLHPTFTTMVANAKKAGEVLHLLGAPVSLASYRSSVIPIILAVWFMSYVEPFADKIMPKTIKIFGVPLLSLMIVAPVTFIASFILGIDEPAQDTKKSEDKVEVAIDVNSSGVIYAPIKGKSVELKEVSDPVFAEGIMGKGVAIIPEEGVVYAPVDGAISALFETKHAIGITSDDGIEILIHVGIDTVKLGGNHFTAFIQKDQKVKKGDKLLEFDMNAIKREGYEIITPVLIANTADYAEVLGITDKDVKVGDALIKSAK</sequence>